<evidence type="ECO:0000259" key="1">
    <source>
        <dbReference type="Pfam" id="PF12728"/>
    </source>
</evidence>
<proteinExistence type="predicted"/>
<dbReference type="GO" id="GO:0003677">
    <property type="term" value="F:DNA binding"/>
    <property type="evidence" value="ECO:0007669"/>
    <property type="project" value="UniProtKB-KW"/>
</dbReference>
<feature type="domain" description="Helix-turn-helix" evidence="1">
    <location>
        <begin position="47"/>
        <end position="95"/>
    </location>
</feature>
<sequence>MDPPRSRPETPQEEVLSIVVPFASRQPGARAGNLAPVDDQPRPVRAVYTVKEVAVMLSLSVSSAYALVRAGQVPAERLGRRWVVPRNRFHAWLDGASGELSATGTDAARGGW</sequence>
<dbReference type="InterPro" id="IPR041657">
    <property type="entry name" value="HTH_17"/>
</dbReference>
<dbReference type="OrthoDB" id="3539682at2"/>
<dbReference type="AlphaFoldDB" id="A0A372FVT9"/>
<protein>
    <submittedName>
        <fullName evidence="2">DNA-binding protein</fullName>
    </submittedName>
</protein>
<accession>A0A372FVT9</accession>
<dbReference type="EMBL" id="QVFU01000025">
    <property type="protein sequence ID" value="RFS44744.1"/>
    <property type="molecule type" value="Genomic_DNA"/>
</dbReference>
<gene>
    <name evidence="2" type="ORF">D0Q02_20710</name>
</gene>
<dbReference type="Proteomes" id="UP000262621">
    <property type="component" value="Unassembled WGS sequence"/>
</dbReference>
<dbReference type="InterPro" id="IPR010093">
    <property type="entry name" value="SinI_DNA-bd"/>
</dbReference>
<keyword evidence="3" id="KW-1185">Reference proteome</keyword>
<dbReference type="NCBIfam" id="TIGR01764">
    <property type="entry name" value="excise"/>
    <property type="match status" value="1"/>
</dbReference>
<dbReference type="Pfam" id="PF12728">
    <property type="entry name" value="HTH_17"/>
    <property type="match status" value="1"/>
</dbReference>
<reference evidence="2 3" key="1">
    <citation type="submission" date="2018-08" db="EMBL/GenBank/DDBJ databases">
        <title>Verrucosispora craniellae sp. nov., isolated from a marine sponge in the South China Sea.</title>
        <authorList>
            <person name="Li L."/>
            <person name="Lin H.W."/>
        </authorList>
    </citation>
    <scope>NUCLEOTIDE SEQUENCE [LARGE SCALE GENOMIC DNA]</scope>
    <source>
        <strain evidence="2 3">LHW63014</strain>
    </source>
</reference>
<evidence type="ECO:0000313" key="3">
    <source>
        <dbReference type="Proteomes" id="UP000262621"/>
    </source>
</evidence>
<evidence type="ECO:0000313" key="2">
    <source>
        <dbReference type="EMBL" id="RFS44744.1"/>
    </source>
</evidence>
<keyword evidence="2" id="KW-0238">DNA-binding</keyword>
<organism evidence="2 3">
    <name type="scientific">Micromonospora craniellae</name>
    <dbReference type="NCBI Taxonomy" id="2294034"/>
    <lineage>
        <taxon>Bacteria</taxon>
        <taxon>Bacillati</taxon>
        <taxon>Actinomycetota</taxon>
        <taxon>Actinomycetes</taxon>
        <taxon>Micromonosporales</taxon>
        <taxon>Micromonosporaceae</taxon>
        <taxon>Micromonospora</taxon>
    </lineage>
</organism>
<name>A0A372FVT9_9ACTN</name>
<comment type="caution">
    <text evidence="2">The sequence shown here is derived from an EMBL/GenBank/DDBJ whole genome shotgun (WGS) entry which is preliminary data.</text>
</comment>